<dbReference type="AlphaFoldDB" id="A0A919BGW7"/>
<evidence type="ECO:0000313" key="3">
    <source>
        <dbReference type="Proteomes" id="UP000632849"/>
    </source>
</evidence>
<sequence length="434" mass="47147">MTGLKPFGQEVPPEARELATALRQLFEGLAPLSMRRYAIRRSYDSGAVSRYFSGLRVPHWDFVRNLLGDVAEARGAEAPTEETVAMLRALHRAALYAAKGPVHKVRLLEVQLAEADDEAQRAARSARRLEEALDDRERRIRDLALQVRELRAEPSADSGEYARLRAEIRDLEEELARVRELHRLAEERCEGLERRLAEAEAASVEGGGTEVAEAEGVSAAPVERGASRTYNFRVGGEGNVVNVHQGPAPMDEEAAAALSVQVTHGADGFFNGLLVDERTVVAVVPRHVRVDAMGLFRTVSVGERTVAASVRHVYEATGLERGGASLLVLELMVPVPPPASPVRLDRKPPIGSRLLVSTRNPHGPYSCLVDLKGRTNGLLRVEGGFDRSLTGAPFFSERGGVAGFQIVTSDDSTVGYLFPASVLDVLEDVALPNC</sequence>
<dbReference type="Proteomes" id="UP000632849">
    <property type="component" value="Unassembled WGS sequence"/>
</dbReference>
<proteinExistence type="predicted"/>
<evidence type="ECO:0000256" key="1">
    <source>
        <dbReference type="SAM" id="Coils"/>
    </source>
</evidence>
<protein>
    <submittedName>
        <fullName evidence="2">Uncharacterized protein</fullName>
    </submittedName>
</protein>
<gene>
    <name evidence="2" type="ORF">GCM10017667_19760</name>
</gene>
<dbReference type="EMBL" id="BNBE01000001">
    <property type="protein sequence ID" value="GHF90655.1"/>
    <property type="molecule type" value="Genomic_DNA"/>
</dbReference>
<accession>A0A919BGW7</accession>
<name>A0A919BGW7_STRFL</name>
<keyword evidence="3" id="KW-1185">Reference proteome</keyword>
<feature type="coiled-coil region" evidence="1">
    <location>
        <begin position="105"/>
        <end position="202"/>
    </location>
</feature>
<keyword evidence="1" id="KW-0175">Coiled coil</keyword>
<dbReference type="RefSeq" id="WP_190041297.1">
    <property type="nucleotide sequence ID" value="NZ_BNBE01000001.1"/>
</dbReference>
<evidence type="ECO:0000313" key="2">
    <source>
        <dbReference type="EMBL" id="GHF90655.1"/>
    </source>
</evidence>
<comment type="caution">
    <text evidence="2">The sequence shown here is derived from an EMBL/GenBank/DDBJ whole genome shotgun (WGS) entry which is preliminary data.</text>
</comment>
<reference evidence="2" key="2">
    <citation type="submission" date="2020-09" db="EMBL/GenBank/DDBJ databases">
        <authorList>
            <person name="Sun Q."/>
            <person name="Ohkuma M."/>
        </authorList>
    </citation>
    <scope>NUCLEOTIDE SEQUENCE</scope>
    <source>
        <strain evidence="2">JCM 4122</strain>
    </source>
</reference>
<organism evidence="2 3">
    <name type="scientific">Streptomyces filamentosus</name>
    <name type="common">Streptomyces roseosporus</name>
    <dbReference type="NCBI Taxonomy" id="67294"/>
    <lineage>
        <taxon>Bacteria</taxon>
        <taxon>Bacillati</taxon>
        <taxon>Actinomycetota</taxon>
        <taxon>Actinomycetes</taxon>
        <taxon>Kitasatosporales</taxon>
        <taxon>Streptomycetaceae</taxon>
        <taxon>Streptomyces</taxon>
    </lineage>
</organism>
<reference evidence="2" key="1">
    <citation type="journal article" date="2014" name="Int. J. Syst. Evol. Microbiol.">
        <title>Complete genome sequence of Corynebacterium casei LMG S-19264T (=DSM 44701T), isolated from a smear-ripened cheese.</title>
        <authorList>
            <consortium name="US DOE Joint Genome Institute (JGI-PGF)"/>
            <person name="Walter F."/>
            <person name="Albersmeier A."/>
            <person name="Kalinowski J."/>
            <person name="Ruckert C."/>
        </authorList>
    </citation>
    <scope>NUCLEOTIDE SEQUENCE</scope>
    <source>
        <strain evidence="2">JCM 4122</strain>
    </source>
</reference>